<evidence type="ECO:0000256" key="1">
    <source>
        <dbReference type="ARBA" id="ARBA00006817"/>
    </source>
</evidence>
<evidence type="ECO:0000313" key="4">
    <source>
        <dbReference type="Proteomes" id="UP001501407"/>
    </source>
</evidence>
<accession>A0ABP9ML14</accession>
<keyword evidence="4" id="KW-1185">Reference proteome</keyword>
<dbReference type="RefSeq" id="WP_194415892.1">
    <property type="nucleotide sequence ID" value="NZ_BAABKZ010000005.1"/>
</dbReference>
<feature type="domain" description="Activator of Hsp90 ATPase homologue 1/2-like C-terminal" evidence="2">
    <location>
        <begin position="12"/>
        <end position="132"/>
    </location>
</feature>
<organism evidence="3 4">
    <name type="scientific">Microbacterium yannicii</name>
    <dbReference type="NCBI Taxonomy" id="671622"/>
    <lineage>
        <taxon>Bacteria</taxon>
        <taxon>Bacillati</taxon>
        <taxon>Actinomycetota</taxon>
        <taxon>Actinomycetes</taxon>
        <taxon>Micrococcales</taxon>
        <taxon>Microbacteriaceae</taxon>
        <taxon>Microbacterium</taxon>
    </lineage>
</organism>
<protein>
    <recommendedName>
        <fullName evidence="2">Activator of Hsp90 ATPase homologue 1/2-like C-terminal domain-containing protein</fullName>
    </recommendedName>
</protein>
<comment type="caution">
    <text evidence="3">The sequence shown here is derived from an EMBL/GenBank/DDBJ whole genome shotgun (WGS) entry which is preliminary data.</text>
</comment>
<reference evidence="4" key="1">
    <citation type="journal article" date="2019" name="Int. J. Syst. Evol. Microbiol.">
        <title>The Global Catalogue of Microorganisms (GCM) 10K type strain sequencing project: providing services to taxonomists for standard genome sequencing and annotation.</title>
        <authorList>
            <consortium name="The Broad Institute Genomics Platform"/>
            <consortium name="The Broad Institute Genome Sequencing Center for Infectious Disease"/>
            <person name="Wu L."/>
            <person name="Ma J."/>
        </authorList>
    </citation>
    <scope>NUCLEOTIDE SEQUENCE [LARGE SCALE GENOMIC DNA]</scope>
    <source>
        <strain evidence="4">JCM 18959</strain>
    </source>
</reference>
<dbReference type="Pfam" id="PF08327">
    <property type="entry name" value="AHSA1"/>
    <property type="match status" value="1"/>
</dbReference>
<dbReference type="SUPFAM" id="SSF55961">
    <property type="entry name" value="Bet v1-like"/>
    <property type="match status" value="1"/>
</dbReference>
<proteinExistence type="inferred from homology"/>
<dbReference type="InterPro" id="IPR013538">
    <property type="entry name" value="ASHA1/2-like_C"/>
</dbReference>
<comment type="similarity">
    <text evidence="1">Belongs to the AHA1 family.</text>
</comment>
<sequence>MHELTEEALVAASVDVVWREFTLADLLAEWFWPPRFESTAVVELRELGRWEVRSVPADLAVEATVLTFEAPRTLRLAWRWAGEEHATDVEIDLRPAADAATRVIVRHSGFTSGEERDQHVDGWSSCLQRLVDRHGGPPGEHL</sequence>
<gene>
    <name evidence="3" type="ORF">GCM10025760_30850</name>
</gene>
<dbReference type="EMBL" id="BAABKZ010000005">
    <property type="protein sequence ID" value="GAA5097097.1"/>
    <property type="molecule type" value="Genomic_DNA"/>
</dbReference>
<dbReference type="CDD" id="cd07814">
    <property type="entry name" value="SRPBCC_CalC_Aha1-like"/>
    <property type="match status" value="1"/>
</dbReference>
<name>A0ABP9ML14_9MICO</name>
<dbReference type="Gene3D" id="3.30.530.20">
    <property type="match status" value="1"/>
</dbReference>
<dbReference type="InterPro" id="IPR023393">
    <property type="entry name" value="START-like_dom_sf"/>
</dbReference>
<evidence type="ECO:0000259" key="2">
    <source>
        <dbReference type="Pfam" id="PF08327"/>
    </source>
</evidence>
<evidence type="ECO:0000313" key="3">
    <source>
        <dbReference type="EMBL" id="GAA5097097.1"/>
    </source>
</evidence>
<dbReference type="Proteomes" id="UP001501407">
    <property type="component" value="Unassembled WGS sequence"/>
</dbReference>